<sequence>MPFKGTIEEQTLNSKELNEQVPLLVYYPPSFTTLKKYPVLIAQDGPDYFQLGRLASTADELIQSQDIEPLVIIGIAHQRGEDRHEKYHPNGSKHAAYLRFMSKELPPYINQEFNTFLLGSGMCLIGDSLGGYISLVCGLTFPRTFGQLILQSPFIDPKVLDLLYSFSGYELLKLYHAVGTKEDDFESPSGVKDFLTPNRQLAREFASKRFDYRYEEFEGNHLWSDWQKNLVPALKFIYSK</sequence>
<dbReference type="InterPro" id="IPR000801">
    <property type="entry name" value="Esterase-like"/>
</dbReference>
<gene>
    <name evidence="1" type="ORF">SAMN04488137_0999</name>
</gene>
<name>A0A1G9ULJ5_9BACL</name>
<evidence type="ECO:0000313" key="1">
    <source>
        <dbReference type="EMBL" id="SDM60786.1"/>
    </source>
</evidence>
<dbReference type="OrthoDB" id="9803578at2"/>
<evidence type="ECO:0000313" key="2">
    <source>
        <dbReference type="Proteomes" id="UP000199544"/>
    </source>
</evidence>
<protein>
    <submittedName>
        <fullName evidence="1">Enterochelin esterase</fullName>
    </submittedName>
</protein>
<accession>A0A1G9ULJ5</accession>
<dbReference type="RefSeq" id="WP_090233000.1">
    <property type="nucleotide sequence ID" value="NZ_FNHW01000001.1"/>
</dbReference>
<organism evidence="1 2">
    <name type="scientific">Fictibacillus solisalsi</name>
    <dbReference type="NCBI Taxonomy" id="459525"/>
    <lineage>
        <taxon>Bacteria</taxon>
        <taxon>Bacillati</taxon>
        <taxon>Bacillota</taxon>
        <taxon>Bacilli</taxon>
        <taxon>Bacillales</taxon>
        <taxon>Fictibacillaceae</taxon>
        <taxon>Fictibacillus</taxon>
    </lineage>
</organism>
<dbReference type="SUPFAM" id="SSF53474">
    <property type="entry name" value="alpha/beta-Hydrolases"/>
    <property type="match status" value="1"/>
</dbReference>
<proteinExistence type="predicted"/>
<dbReference type="Gene3D" id="3.40.50.1820">
    <property type="entry name" value="alpha/beta hydrolase"/>
    <property type="match status" value="1"/>
</dbReference>
<dbReference type="PANTHER" id="PTHR48098">
    <property type="entry name" value="ENTEROCHELIN ESTERASE-RELATED"/>
    <property type="match status" value="1"/>
</dbReference>
<dbReference type="Proteomes" id="UP000199544">
    <property type="component" value="Unassembled WGS sequence"/>
</dbReference>
<reference evidence="2" key="1">
    <citation type="submission" date="2016-10" db="EMBL/GenBank/DDBJ databases">
        <authorList>
            <person name="Varghese N."/>
            <person name="Submissions S."/>
        </authorList>
    </citation>
    <scope>NUCLEOTIDE SEQUENCE [LARGE SCALE GENOMIC DNA]</scope>
    <source>
        <strain evidence="2">CGMCC 1.6854</strain>
    </source>
</reference>
<dbReference type="InterPro" id="IPR029058">
    <property type="entry name" value="AB_hydrolase_fold"/>
</dbReference>
<dbReference type="EMBL" id="FNHW01000001">
    <property type="protein sequence ID" value="SDM60786.1"/>
    <property type="molecule type" value="Genomic_DNA"/>
</dbReference>
<dbReference type="InterPro" id="IPR050583">
    <property type="entry name" value="Mycobacterial_A85_antigen"/>
</dbReference>
<dbReference type="Pfam" id="PF00756">
    <property type="entry name" value="Esterase"/>
    <property type="match status" value="1"/>
</dbReference>
<keyword evidence="2" id="KW-1185">Reference proteome</keyword>
<dbReference type="AlphaFoldDB" id="A0A1G9ULJ5"/>
<dbReference type="STRING" id="459525.SAMN04488137_0999"/>
<dbReference type="PANTHER" id="PTHR48098:SF3">
    <property type="entry name" value="IRON(III) ENTEROBACTIN ESTERASE"/>
    <property type="match status" value="1"/>
</dbReference>